<gene>
    <name evidence="12" type="primary">BUD20</name>
    <name evidence="12" type="ORF">VC83_04646</name>
</gene>
<evidence type="ECO:0000256" key="10">
    <source>
        <dbReference type="SAM" id="MobiDB-lite"/>
    </source>
</evidence>
<reference evidence="12" key="1">
    <citation type="submission" date="2016-03" db="EMBL/GenBank/DDBJ databases">
        <title>Updated assembly of Pseudogymnoascus destructans, the fungus causing white-nose syndrome of bats.</title>
        <authorList>
            <person name="Palmer J.M."/>
            <person name="Drees K.P."/>
            <person name="Foster J.T."/>
            <person name="Lindner D.L."/>
        </authorList>
    </citation>
    <scope>NUCLEOTIDE SEQUENCE [LARGE SCALE GENOMIC DNA]</scope>
    <source>
        <strain evidence="12">20631-21</strain>
    </source>
</reference>
<sequence length="120" mass="13705">MGVENKKTRTKTRRHTRDLDQIKSDMLSSKHLSQYQATKATEDLPGLGEFYCVECAKWFEGENSQRTHLKGKNHRRRVKALKDEPYSQKEAEAAVGLRTDNGPLRSNVNKAQTIDVEMAT</sequence>
<comment type="similarity">
    <text evidence="9">Belongs to the ZNF593/BUD20 C2H2-type zinc-finger protein family.</text>
</comment>
<dbReference type="SUPFAM" id="SSF57667">
    <property type="entry name" value="beta-beta-alpha zinc fingers"/>
    <property type="match status" value="1"/>
</dbReference>
<accession>A0A177A5L5</accession>
<dbReference type="PANTHER" id="PTHR46095">
    <property type="entry name" value="ZINC FINGER PROTEIN 593"/>
    <property type="match status" value="1"/>
</dbReference>
<dbReference type="OrthoDB" id="24683at2759"/>
<evidence type="ECO:0000259" key="11">
    <source>
        <dbReference type="PROSITE" id="PS00028"/>
    </source>
</evidence>
<dbReference type="PROSITE" id="PS00028">
    <property type="entry name" value="ZINC_FINGER_C2H2_1"/>
    <property type="match status" value="1"/>
</dbReference>
<dbReference type="eggNOG" id="KOG3408">
    <property type="taxonomic scope" value="Eukaryota"/>
</dbReference>
<dbReference type="InterPro" id="IPR013087">
    <property type="entry name" value="Znf_C2H2_type"/>
</dbReference>
<dbReference type="PANTHER" id="PTHR46095:SF1">
    <property type="entry name" value="ZINC FINGER PROTEIN 593"/>
    <property type="match status" value="1"/>
</dbReference>
<evidence type="ECO:0000256" key="1">
    <source>
        <dbReference type="ARBA" id="ARBA00004123"/>
    </source>
</evidence>
<keyword evidence="5" id="KW-0479">Metal-binding</keyword>
<evidence type="ECO:0000256" key="3">
    <source>
        <dbReference type="ARBA" id="ARBA00022490"/>
    </source>
</evidence>
<organism evidence="12">
    <name type="scientific">Pseudogymnoascus destructans</name>
    <dbReference type="NCBI Taxonomy" id="655981"/>
    <lineage>
        <taxon>Eukaryota</taxon>
        <taxon>Fungi</taxon>
        <taxon>Dikarya</taxon>
        <taxon>Ascomycota</taxon>
        <taxon>Pezizomycotina</taxon>
        <taxon>Leotiomycetes</taxon>
        <taxon>Thelebolales</taxon>
        <taxon>Thelebolaceae</taxon>
        <taxon>Pseudogymnoascus</taxon>
    </lineage>
</organism>
<dbReference type="InterPro" id="IPR003604">
    <property type="entry name" value="Matrin/U1-like-C_Znf_C2H2"/>
</dbReference>
<dbReference type="GO" id="GO:0042254">
    <property type="term" value="P:ribosome biogenesis"/>
    <property type="evidence" value="ECO:0007669"/>
    <property type="project" value="UniProtKB-KW"/>
</dbReference>
<dbReference type="GO" id="GO:0043021">
    <property type="term" value="F:ribonucleoprotein complex binding"/>
    <property type="evidence" value="ECO:0007669"/>
    <property type="project" value="UniProtKB-ARBA"/>
</dbReference>
<keyword evidence="8" id="KW-0539">Nucleus</keyword>
<evidence type="ECO:0000256" key="5">
    <source>
        <dbReference type="ARBA" id="ARBA00022723"/>
    </source>
</evidence>
<dbReference type="Gene3D" id="3.30.160.60">
    <property type="entry name" value="Classic Zinc Finger"/>
    <property type="match status" value="1"/>
</dbReference>
<keyword evidence="3" id="KW-0963">Cytoplasm</keyword>
<protein>
    <submittedName>
        <fullName evidence="12">Bud site selection protein 20</fullName>
    </submittedName>
</protein>
<dbReference type="VEuPathDB" id="FungiDB:GMDG_03138"/>
<dbReference type="Pfam" id="PF12171">
    <property type="entry name" value="zf-C2H2_jaz"/>
    <property type="match status" value="1"/>
</dbReference>
<evidence type="ECO:0000256" key="7">
    <source>
        <dbReference type="ARBA" id="ARBA00022833"/>
    </source>
</evidence>
<dbReference type="RefSeq" id="XP_024322798.1">
    <property type="nucleotide sequence ID" value="XM_024468275.1"/>
</dbReference>
<dbReference type="GO" id="GO:0008270">
    <property type="term" value="F:zinc ion binding"/>
    <property type="evidence" value="ECO:0007669"/>
    <property type="project" value="UniProtKB-KW"/>
</dbReference>
<feature type="domain" description="C2H2-type" evidence="11">
    <location>
        <begin position="52"/>
        <end position="74"/>
    </location>
</feature>
<feature type="region of interest" description="Disordered" evidence="10">
    <location>
        <begin position="1"/>
        <end position="25"/>
    </location>
</feature>
<dbReference type="InterPro" id="IPR022755">
    <property type="entry name" value="Znf_C2H2_jaz"/>
</dbReference>
<keyword evidence="6" id="KW-0863">Zinc-finger</keyword>
<dbReference type="AlphaFoldDB" id="A0A177A5L5"/>
<evidence type="ECO:0000256" key="2">
    <source>
        <dbReference type="ARBA" id="ARBA00004496"/>
    </source>
</evidence>
<dbReference type="SMART" id="SM00451">
    <property type="entry name" value="ZnF_U1"/>
    <property type="match status" value="1"/>
</dbReference>
<evidence type="ECO:0000256" key="9">
    <source>
        <dbReference type="ARBA" id="ARBA00038064"/>
    </source>
</evidence>
<dbReference type="InterPro" id="IPR051879">
    <property type="entry name" value="C2H2-ZF_Maturation_Protein"/>
</dbReference>
<keyword evidence="7" id="KW-0862">Zinc</keyword>
<evidence type="ECO:0000256" key="6">
    <source>
        <dbReference type="ARBA" id="ARBA00022771"/>
    </source>
</evidence>
<comment type="subcellular location">
    <subcellularLocation>
        <location evidence="2">Cytoplasm</location>
    </subcellularLocation>
    <subcellularLocation>
        <location evidence="1">Nucleus</location>
    </subcellularLocation>
</comment>
<dbReference type="GO" id="GO:0005737">
    <property type="term" value="C:cytoplasm"/>
    <property type="evidence" value="ECO:0007669"/>
    <property type="project" value="UniProtKB-SubCell"/>
</dbReference>
<dbReference type="GeneID" id="36287717"/>
<name>A0A177A5L5_9PEZI</name>
<dbReference type="Proteomes" id="UP000077154">
    <property type="component" value="Unassembled WGS sequence"/>
</dbReference>
<evidence type="ECO:0000256" key="4">
    <source>
        <dbReference type="ARBA" id="ARBA00022517"/>
    </source>
</evidence>
<proteinExistence type="inferred from homology"/>
<dbReference type="GO" id="GO:0003676">
    <property type="term" value="F:nucleic acid binding"/>
    <property type="evidence" value="ECO:0007669"/>
    <property type="project" value="InterPro"/>
</dbReference>
<dbReference type="GO" id="GO:0005634">
    <property type="term" value="C:nucleus"/>
    <property type="evidence" value="ECO:0007669"/>
    <property type="project" value="UniProtKB-SubCell"/>
</dbReference>
<evidence type="ECO:0000256" key="8">
    <source>
        <dbReference type="ARBA" id="ARBA00023242"/>
    </source>
</evidence>
<dbReference type="EMBL" id="KV441400">
    <property type="protein sequence ID" value="OAF57509.1"/>
    <property type="molecule type" value="Genomic_DNA"/>
</dbReference>
<dbReference type="InterPro" id="IPR036236">
    <property type="entry name" value="Znf_C2H2_sf"/>
</dbReference>
<evidence type="ECO:0000313" key="12">
    <source>
        <dbReference type="EMBL" id="OAF57509.1"/>
    </source>
</evidence>
<keyword evidence="4" id="KW-0690">Ribosome biogenesis</keyword>
<dbReference type="FunFam" id="3.30.160.60:FF:000299">
    <property type="entry name" value="Zinc finger protein 593"/>
    <property type="match status" value="1"/>
</dbReference>